<evidence type="ECO:0000313" key="4">
    <source>
        <dbReference type="EMBL" id="KAJ9646221.1"/>
    </source>
</evidence>
<evidence type="ECO:0000256" key="3">
    <source>
        <dbReference type="ARBA" id="ARBA00023002"/>
    </source>
</evidence>
<dbReference type="Pfam" id="PF00106">
    <property type="entry name" value="adh_short"/>
    <property type="match status" value="1"/>
</dbReference>
<dbReference type="PANTHER" id="PTHR43490:SF99">
    <property type="entry name" value="SHORT-CHAIN DEHYDROGENASE_REDUCTASE"/>
    <property type="match status" value="1"/>
</dbReference>
<evidence type="ECO:0000313" key="5">
    <source>
        <dbReference type="Proteomes" id="UP001172681"/>
    </source>
</evidence>
<dbReference type="GO" id="GO:0016491">
    <property type="term" value="F:oxidoreductase activity"/>
    <property type="evidence" value="ECO:0007669"/>
    <property type="project" value="UniProtKB-KW"/>
</dbReference>
<accession>A0AA38YEB4</accession>
<dbReference type="PRINTS" id="PR00081">
    <property type="entry name" value="GDHRDH"/>
</dbReference>
<comment type="caution">
    <text evidence="4">The sequence shown here is derived from an EMBL/GenBank/DDBJ whole genome shotgun (WGS) entry which is preliminary data.</text>
</comment>
<organism evidence="4 5">
    <name type="scientific">Knufia peltigerae</name>
    <dbReference type="NCBI Taxonomy" id="1002370"/>
    <lineage>
        <taxon>Eukaryota</taxon>
        <taxon>Fungi</taxon>
        <taxon>Dikarya</taxon>
        <taxon>Ascomycota</taxon>
        <taxon>Pezizomycotina</taxon>
        <taxon>Eurotiomycetes</taxon>
        <taxon>Chaetothyriomycetidae</taxon>
        <taxon>Chaetothyriales</taxon>
        <taxon>Trichomeriaceae</taxon>
        <taxon>Knufia</taxon>
    </lineage>
</organism>
<dbReference type="InterPro" id="IPR002347">
    <property type="entry name" value="SDR_fam"/>
</dbReference>
<reference evidence="4" key="1">
    <citation type="submission" date="2022-10" db="EMBL/GenBank/DDBJ databases">
        <title>Culturing micro-colonial fungi from biological soil crusts in the Mojave desert and describing Neophaeococcomyces mojavensis, and introducing the new genera and species Taxawa tesnikishii.</title>
        <authorList>
            <person name="Kurbessoian T."/>
            <person name="Stajich J.E."/>
        </authorList>
    </citation>
    <scope>NUCLEOTIDE SEQUENCE</scope>
    <source>
        <strain evidence="4">TK_35</strain>
    </source>
</reference>
<evidence type="ECO:0008006" key="6">
    <source>
        <dbReference type="Google" id="ProtNLM"/>
    </source>
</evidence>
<dbReference type="AlphaFoldDB" id="A0AA38YEB4"/>
<keyword evidence="5" id="KW-1185">Reference proteome</keyword>
<dbReference type="EMBL" id="JAPDRN010000003">
    <property type="protein sequence ID" value="KAJ9646221.1"/>
    <property type="molecule type" value="Genomic_DNA"/>
</dbReference>
<keyword evidence="3" id="KW-0560">Oxidoreductase</keyword>
<gene>
    <name evidence="4" type="ORF">H2204_000884</name>
</gene>
<evidence type="ECO:0000256" key="2">
    <source>
        <dbReference type="ARBA" id="ARBA00022857"/>
    </source>
</evidence>
<dbReference type="Gene3D" id="3.40.50.720">
    <property type="entry name" value="NAD(P)-binding Rossmann-like Domain"/>
    <property type="match status" value="1"/>
</dbReference>
<dbReference type="InterPro" id="IPR020904">
    <property type="entry name" value="Sc_DH/Rdtase_CS"/>
</dbReference>
<comment type="similarity">
    <text evidence="1">Belongs to the short-chain dehydrogenases/reductases (SDR) family.</text>
</comment>
<proteinExistence type="inferred from homology"/>
<dbReference type="InterPro" id="IPR036291">
    <property type="entry name" value="NAD(P)-bd_dom_sf"/>
</dbReference>
<name>A0AA38YEB4_9EURO</name>
<dbReference type="PROSITE" id="PS00061">
    <property type="entry name" value="ADH_SHORT"/>
    <property type="match status" value="1"/>
</dbReference>
<dbReference type="Proteomes" id="UP001172681">
    <property type="component" value="Unassembled WGS sequence"/>
</dbReference>
<evidence type="ECO:0000256" key="1">
    <source>
        <dbReference type="ARBA" id="ARBA00006484"/>
    </source>
</evidence>
<keyword evidence="2" id="KW-0521">NADP</keyword>
<dbReference type="SUPFAM" id="SSF51735">
    <property type="entry name" value="NAD(P)-binding Rossmann-fold domains"/>
    <property type="match status" value="1"/>
</dbReference>
<dbReference type="PANTHER" id="PTHR43490">
    <property type="entry name" value="(+)-NEOMENTHOL DEHYDROGENASE"/>
    <property type="match status" value="1"/>
</dbReference>
<sequence>MSTTVVLISGANQGLGFECVKKLAAEQPNYHILLGSRNAQRGTDAASKVTKLAPGSQVEPIQLDITDDESIAKAAKYVEDKFGRLDVLFNNAAISKAPGKSFRDEMNEILNTNTTSAACMTEAFLPLLKKAPVPRLVFMSSGLGSAVHTLDPTTPFHGWIFKAYAASKAAMNLLGVSYAVLHGKEGIKVNMIDPGYRSTNINGFSETGGKAEEGALQACKIIVNTDKDGPHATFTNIDGVVPW</sequence>
<protein>
    <recommendedName>
        <fullName evidence="6">NAD(P)-binding protein</fullName>
    </recommendedName>
</protein>